<evidence type="ECO:0000313" key="1">
    <source>
        <dbReference type="EMBL" id="AGH13511.1"/>
    </source>
</evidence>
<dbReference type="AlphaFoldDB" id="M4Q0B2"/>
<dbReference type="GO" id="GO:0006313">
    <property type="term" value="P:DNA transposition"/>
    <property type="evidence" value="ECO:0007669"/>
    <property type="project" value="InterPro"/>
</dbReference>
<reference evidence="1" key="1">
    <citation type="journal article" date="2012" name="Biotechnol. Biofuels">
        <title>Microbial ?-glucosidases from cow rumen metagenome enhance the saccharification of lignocellulose in combination with commercial cellulase cocktail.</title>
        <authorList>
            <person name="Del Pozo M.V."/>
            <person name="Fernandez-Arrojo L."/>
            <person name="Gil-Martinez J."/>
            <person name="Montesinos A."/>
            <person name="Chernikova T.N."/>
            <person name="Nechitaylo T.Y."/>
            <person name="Waliszek A."/>
            <person name="Tortajada M."/>
            <person name="Rojas A."/>
            <person name="Huws S.A."/>
            <person name="Golyshina O.V."/>
            <person name="Newbold C.J."/>
            <person name="Polaina J."/>
            <person name="Ferrer M."/>
            <person name="Golyshin P.N."/>
        </authorList>
    </citation>
    <scope>NUCLEOTIDE SEQUENCE</scope>
</reference>
<protein>
    <recommendedName>
        <fullName evidence="2">Transposase IS200-like domain-containing protein</fullName>
    </recommendedName>
</protein>
<dbReference type="GO" id="GO:0003677">
    <property type="term" value="F:DNA binding"/>
    <property type="evidence" value="ECO:0007669"/>
    <property type="project" value="InterPro"/>
</dbReference>
<dbReference type="EMBL" id="JX163906">
    <property type="protein sequence ID" value="AGH13511.1"/>
    <property type="molecule type" value="Genomic_DNA"/>
</dbReference>
<organism evidence="1">
    <name type="scientific">uncultured bacterium LAB20</name>
    <dbReference type="NCBI Taxonomy" id="1204709"/>
    <lineage>
        <taxon>Bacteria</taxon>
        <taxon>environmental samples</taxon>
    </lineage>
</organism>
<dbReference type="Gene3D" id="3.30.70.1290">
    <property type="entry name" value="Transposase IS200-like"/>
    <property type="match status" value="1"/>
</dbReference>
<accession>M4Q0B2</accession>
<proteinExistence type="predicted"/>
<sequence length="321" mass="36704">MTVAFERICIRTLPDGSVRKVYPYHVSLEGMTQLVLCRDEEDYDVMVKYAFLCARRKNVIVVIYVAMSNHGHATILATCQEDADAFKVEWLRAYSQYFSSKYRQRKVLRHTSAVAIYLDNDWYLRNALAYVPKNALDVGSRVEDYRWSGYRGMFCQGKVPDGFRKAAALTRREKEACFHTHDSLDGLPWIVNADGELEPASSCDHAYLESAFGNDQAFYLKTIGTVNMAEMQQKLVDNPRQRQNDVEMLKTIDALSKSWFKCPLLDLPIEKKARLLPYVYRAYRTTVSQLARCFGLPPETVAGKLGKPRPKVQADEVPADE</sequence>
<name>M4Q0B2_9BACT</name>
<dbReference type="InterPro" id="IPR036515">
    <property type="entry name" value="Transposase_17_sf"/>
</dbReference>
<dbReference type="GO" id="GO:0004803">
    <property type="term" value="F:transposase activity"/>
    <property type="evidence" value="ECO:0007669"/>
    <property type="project" value="InterPro"/>
</dbReference>
<evidence type="ECO:0008006" key="2">
    <source>
        <dbReference type="Google" id="ProtNLM"/>
    </source>
</evidence>